<dbReference type="Proteomes" id="UP000887579">
    <property type="component" value="Unplaced"/>
</dbReference>
<reference evidence="2" key="1">
    <citation type="submission" date="2022-11" db="UniProtKB">
        <authorList>
            <consortium name="WormBaseParasite"/>
        </authorList>
    </citation>
    <scope>IDENTIFICATION</scope>
</reference>
<sequence length="225" mass="26434">MPDLTLSAYQNDIFLLQSSKRYQIYVRDIDKALYSFECFEKSIGWANFIISLTKLLRVLQIRSKNFPIIPKSGLIARRLSNSLHPSLPVGVHMKALEVYKQIFEILNRADILQSVDLYYYIMGLFPLMETCAARVKAELLVIFEKYILPLCDKLKSDTPIIEPSFFSSIRLQQFSIPEHIVYYMIKNWKKLEVYEKLIQASKYFFINNPIDLDKLIHLIVLDLKR</sequence>
<proteinExistence type="predicted"/>
<evidence type="ECO:0000313" key="2">
    <source>
        <dbReference type="WBParaSite" id="ES5_v2.g24071.t1"/>
    </source>
</evidence>
<protein>
    <submittedName>
        <fullName evidence="2">Dopey N-terminal domain-containing protein</fullName>
    </submittedName>
</protein>
<organism evidence="1 2">
    <name type="scientific">Panagrolaimus sp. ES5</name>
    <dbReference type="NCBI Taxonomy" id="591445"/>
    <lineage>
        <taxon>Eukaryota</taxon>
        <taxon>Metazoa</taxon>
        <taxon>Ecdysozoa</taxon>
        <taxon>Nematoda</taxon>
        <taxon>Chromadorea</taxon>
        <taxon>Rhabditida</taxon>
        <taxon>Tylenchina</taxon>
        <taxon>Panagrolaimomorpha</taxon>
        <taxon>Panagrolaimoidea</taxon>
        <taxon>Panagrolaimidae</taxon>
        <taxon>Panagrolaimus</taxon>
    </lineage>
</organism>
<name>A0AC34G3M9_9BILA</name>
<dbReference type="WBParaSite" id="ES5_v2.g24071.t1">
    <property type="protein sequence ID" value="ES5_v2.g24071.t1"/>
    <property type="gene ID" value="ES5_v2.g24071"/>
</dbReference>
<evidence type="ECO:0000313" key="1">
    <source>
        <dbReference type="Proteomes" id="UP000887579"/>
    </source>
</evidence>
<accession>A0AC34G3M9</accession>